<organism evidence="1 2">
    <name type="scientific">Clostridium scatologenes</name>
    <dbReference type="NCBI Taxonomy" id="1548"/>
    <lineage>
        <taxon>Bacteria</taxon>
        <taxon>Bacillati</taxon>
        <taxon>Bacillota</taxon>
        <taxon>Clostridia</taxon>
        <taxon>Eubacteriales</taxon>
        <taxon>Clostridiaceae</taxon>
        <taxon>Clostridium</taxon>
    </lineage>
</organism>
<dbReference type="KEGG" id="csq:CSCA_0987"/>
<accession>A0A0E3JXF4</accession>
<dbReference type="EMBL" id="CP009933">
    <property type="protein sequence ID" value="AKA68112.1"/>
    <property type="molecule type" value="Genomic_DNA"/>
</dbReference>
<proteinExistence type="predicted"/>
<dbReference type="Proteomes" id="UP000033115">
    <property type="component" value="Chromosome"/>
</dbReference>
<dbReference type="AlphaFoldDB" id="A0A0E3JXF4"/>
<reference evidence="1 2" key="1">
    <citation type="journal article" date="2015" name="J. Biotechnol.">
        <title>Complete genome sequence of a malodorant-producing acetogen, Clostridium scatologenes ATCC 25775(T).</title>
        <authorList>
            <person name="Zhu Z."/>
            <person name="Guo T."/>
            <person name="Zheng H."/>
            <person name="Song T."/>
            <person name="Ouyang P."/>
            <person name="Xie J."/>
        </authorList>
    </citation>
    <scope>NUCLEOTIDE SEQUENCE [LARGE SCALE GENOMIC DNA]</scope>
    <source>
        <strain evidence="1 2">ATCC 25775</strain>
    </source>
</reference>
<dbReference type="HOGENOM" id="CLU_3198226_0_0_9"/>
<keyword evidence="2" id="KW-1185">Reference proteome</keyword>
<sequence>MLFVQQLIFLCHNVVSYRDFVGSLGYKISSKASRLLCQWTLTLFI</sequence>
<protein>
    <submittedName>
        <fullName evidence="1">Uncharacterized protein</fullName>
    </submittedName>
</protein>
<dbReference type="STRING" id="1548.CSCA_0987"/>
<evidence type="ECO:0000313" key="2">
    <source>
        <dbReference type="Proteomes" id="UP000033115"/>
    </source>
</evidence>
<name>A0A0E3JXF4_CLOSL</name>
<gene>
    <name evidence="1" type="ORF">CSCA_0987</name>
</gene>
<evidence type="ECO:0000313" key="1">
    <source>
        <dbReference type="EMBL" id="AKA68112.1"/>
    </source>
</evidence>